<name>A0A0G3GTM9_9CORY</name>
<sequence length="235" mass="25541">MSCLVGCYVVDSACAMHAEQRIATDTERYARLEVAPRVYIGGFPYLSNYFRSETPSLSAEVLDITVPGFGLVNARTDVTDLTLTKEQLRTGHLESVPAKLLTRKLRLDGVAMGKFLGITDLDISNPYDISPSGGPASEVQLTGTPAGFSKPVTVIAALRITDTTITLTPRELRDVPPGQEDATREAFSWSIDSGLLPMPTRANRVYCQGGSIYFESEQRNIVIDASDLSPISIHD</sequence>
<proteinExistence type="predicted"/>
<gene>
    <name evidence="1" type="ORF">CEPID_10375</name>
</gene>
<dbReference type="KEGG" id="cei:CEPID_10375"/>
<protein>
    <submittedName>
        <fullName evidence="1">Putative DUF2993 family protein</fullName>
    </submittedName>
</protein>
<keyword evidence="2" id="KW-1185">Reference proteome</keyword>
<dbReference type="AlphaFoldDB" id="A0A0G3GTM9"/>
<evidence type="ECO:0000313" key="2">
    <source>
        <dbReference type="Proteomes" id="UP000035368"/>
    </source>
</evidence>
<dbReference type="Pfam" id="PF11209">
    <property type="entry name" value="LmeA"/>
    <property type="match status" value="1"/>
</dbReference>
<reference evidence="1 2" key="1">
    <citation type="submission" date="2015-05" db="EMBL/GenBank/DDBJ databases">
        <title>Complete genome sequence of Corynebacterium epidermidicanis DSM 45586, isolated from the skin of a dog suffering from pruritus.</title>
        <authorList>
            <person name="Ruckert C."/>
            <person name="Albersmeier A."/>
            <person name="Winkler A."/>
            <person name="Tauch A."/>
        </authorList>
    </citation>
    <scope>NUCLEOTIDE SEQUENCE [LARGE SCALE GENOMIC DNA]</scope>
    <source>
        <strain evidence="1 2">DSM 45586</strain>
    </source>
</reference>
<dbReference type="Proteomes" id="UP000035368">
    <property type="component" value="Chromosome"/>
</dbReference>
<dbReference type="STRING" id="1050174.CEPID_10375"/>
<dbReference type="InterPro" id="IPR021373">
    <property type="entry name" value="DUF2993"/>
</dbReference>
<dbReference type="EMBL" id="CP011541">
    <property type="protein sequence ID" value="AKK03905.1"/>
    <property type="molecule type" value="Genomic_DNA"/>
</dbReference>
<accession>A0A0G3GTM9</accession>
<dbReference type="PATRIC" id="fig|1050174.4.peg.2089"/>
<organism evidence="1 2">
    <name type="scientific">Corynebacterium epidermidicanis</name>
    <dbReference type="NCBI Taxonomy" id="1050174"/>
    <lineage>
        <taxon>Bacteria</taxon>
        <taxon>Bacillati</taxon>
        <taxon>Actinomycetota</taxon>
        <taxon>Actinomycetes</taxon>
        <taxon>Mycobacteriales</taxon>
        <taxon>Corynebacteriaceae</taxon>
        <taxon>Corynebacterium</taxon>
    </lineage>
</organism>
<evidence type="ECO:0000313" key="1">
    <source>
        <dbReference type="EMBL" id="AKK03905.1"/>
    </source>
</evidence>